<protein>
    <submittedName>
        <fullName evidence="1">Uncharacterized protein</fullName>
    </submittedName>
</protein>
<name>A0ABQ4TH43_9HYPH</name>
<organism evidence="1 2">
    <name type="scientific">Methylobacterium thuringiense</name>
    <dbReference type="NCBI Taxonomy" id="1003091"/>
    <lineage>
        <taxon>Bacteria</taxon>
        <taxon>Pseudomonadati</taxon>
        <taxon>Pseudomonadota</taxon>
        <taxon>Alphaproteobacteria</taxon>
        <taxon>Hyphomicrobiales</taxon>
        <taxon>Methylobacteriaceae</taxon>
        <taxon>Methylobacterium</taxon>
    </lineage>
</organism>
<evidence type="ECO:0000313" key="1">
    <source>
        <dbReference type="EMBL" id="GJE54102.1"/>
    </source>
</evidence>
<comment type="caution">
    <text evidence="1">The sequence shown here is derived from an EMBL/GenBank/DDBJ whole genome shotgun (WGS) entry which is preliminary data.</text>
</comment>
<reference evidence="1" key="2">
    <citation type="submission" date="2021-08" db="EMBL/GenBank/DDBJ databases">
        <authorList>
            <person name="Tani A."/>
            <person name="Ola A."/>
            <person name="Ogura Y."/>
            <person name="Katsura K."/>
            <person name="Hayashi T."/>
        </authorList>
    </citation>
    <scope>NUCLEOTIDE SEQUENCE</scope>
    <source>
        <strain evidence="1">DSM 23674</strain>
    </source>
</reference>
<dbReference type="Proteomes" id="UP001055101">
    <property type="component" value="Unassembled WGS sequence"/>
</dbReference>
<sequence>MPLFDIKTLDNDFAGSALLASVLFSTPQAKADARARGRERLAAAGSLAEAMRPNTASGCGSRADVRNVPAA</sequence>
<evidence type="ECO:0000313" key="2">
    <source>
        <dbReference type="Proteomes" id="UP001055101"/>
    </source>
</evidence>
<proteinExistence type="predicted"/>
<gene>
    <name evidence="1" type="ORF">EKPJFOCH_0575</name>
</gene>
<accession>A0ABQ4TH43</accession>
<keyword evidence="2" id="KW-1185">Reference proteome</keyword>
<dbReference type="EMBL" id="BPRA01000002">
    <property type="protein sequence ID" value="GJE54102.1"/>
    <property type="molecule type" value="Genomic_DNA"/>
</dbReference>
<reference evidence="1" key="1">
    <citation type="journal article" date="2021" name="Front. Microbiol.">
        <title>Comprehensive Comparative Genomics and Phenotyping of Methylobacterium Species.</title>
        <authorList>
            <person name="Alessa O."/>
            <person name="Ogura Y."/>
            <person name="Fujitani Y."/>
            <person name="Takami H."/>
            <person name="Hayashi T."/>
            <person name="Sahin N."/>
            <person name="Tani A."/>
        </authorList>
    </citation>
    <scope>NUCLEOTIDE SEQUENCE</scope>
    <source>
        <strain evidence="1">DSM 23674</strain>
    </source>
</reference>